<dbReference type="InterPro" id="IPR001509">
    <property type="entry name" value="Epimerase_deHydtase"/>
</dbReference>
<protein>
    <submittedName>
        <fullName evidence="3">UDP-2-acetamido-2,6-beta-L-arabino-hexul-4-ose reductase</fullName>
        <ecNumber evidence="3">1.1.1.367</ecNumber>
    </submittedName>
</protein>
<proteinExistence type="predicted"/>
<evidence type="ECO:0000313" key="4">
    <source>
        <dbReference type="Proteomes" id="UP000518605"/>
    </source>
</evidence>
<comment type="caution">
    <text evidence="3">The sequence shown here is derived from an EMBL/GenBank/DDBJ whole genome shotgun (WGS) entry which is preliminary data.</text>
</comment>
<dbReference type="SUPFAM" id="SSF51735">
    <property type="entry name" value="NAD(P)-binding Rossmann-fold domains"/>
    <property type="match status" value="1"/>
</dbReference>
<dbReference type="AlphaFoldDB" id="A0A7W5GCK7"/>
<dbReference type="PANTHER" id="PTHR43245">
    <property type="entry name" value="BIFUNCTIONAL POLYMYXIN RESISTANCE PROTEIN ARNA"/>
    <property type="match status" value="1"/>
</dbReference>
<dbReference type="PANTHER" id="PTHR43245:SF55">
    <property type="entry name" value="NAD(P)-BINDING DOMAIN-CONTAINING PROTEIN"/>
    <property type="match status" value="1"/>
</dbReference>
<dbReference type="InterPro" id="IPR011051">
    <property type="entry name" value="RmlC_Cupin_sf"/>
</dbReference>
<dbReference type="CDD" id="cd07007">
    <property type="entry name" value="cupin_CapF-like_C"/>
    <property type="match status" value="1"/>
</dbReference>
<dbReference type="EC" id="1.1.1.367" evidence="3"/>
<evidence type="ECO:0000259" key="2">
    <source>
        <dbReference type="Pfam" id="PF14667"/>
    </source>
</evidence>
<gene>
    <name evidence="3" type="ORF">FHS16_005060</name>
</gene>
<sequence>MRNILVTGSNGFIGKNLIEGLMQLPDVLVLSCSRSTSSEELQQQLSKADVIYHLAGINRPERPEDYRGNVELMQRIIDGLNAMTNRPKIIFASTIHAAADNPYGRSKKEAEALLIQYAKETSTAIHICRLPNLFGKWCKPEYNSVVATFCHHISRDLEIRISNPDQQVELAYIDHVVERFIALLAQAEPIEDVYCHVETTFSVTLKALADQIYAFKAIRTHSILPNLSDPFTKYLYSTYLSYLDRSDFAYALQTFHDHRGSLFETVKSPYAGQLFVSTTVKGVERGNHYHNTKVEKFCVIKGKAVVKFRHIFEQESFSYTLSDEKIMILDIPPGYTHAIENMSDGELIVLFWANEIFDANNPDTYGVKV</sequence>
<dbReference type="InterPro" id="IPR014710">
    <property type="entry name" value="RmlC-like_jellyroll"/>
</dbReference>
<dbReference type="InterPro" id="IPR036291">
    <property type="entry name" value="NAD(P)-bd_dom_sf"/>
</dbReference>
<dbReference type="Gene3D" id="3.40.50.720">
    <property type="entry name" value="NAD(P)-binding Rossmann-like Domain"/>
    <property type="match status" value="1"/>
</dbReference>
<organism evidence="3 4">
    <name type="scientific">Paenibacillus endophyticus</name>
    <dbReference type="NCBI Taxonomy" id="1294268"/>
    <lineage>
        <taxon>Bacteria</taxon>
        <taxon>Bacillati</taxon>
        <taxon>Bacillota</taxon>
        <taxon>Bacilli</taxon>
        <taxon>Bacillales</taxon>
        <taxon>Paenibacillaceae</taxon>
        <taxon>Paenibacillus</taxon>
    </lineage>
</organism>
<evidence type="ECO:0000313" key="3">
    <source>
        <dbReference type="EMBL" id="MBB3154961.1"/>
    </source>
</evidence>
<dbReference type="Gene3D" id="2.60.120.10">
    <property type="entry name" value="Jelly Rolls"/>
    <property type="match status" value="1"/>
</dbReference>
<keyword evidence="4" id="KW-1185">Reference proteome</keyword>
<dbReference type="GO" id="GO:0016491">
    <property type="term" value="F:oxidoreductase activity"/>
    <property type="evidence" value="ECO:0007669"/>
    <property type="project" value="UniProtKB-KW"/>
</dbReference>
<dbReference type="Pfam" id="PF14667">
    <property type="entry name" value="Polysacc_synt_C"/>
    <property type="match status" value="1"/>
</dbReference>
<dbReference type="Proteomes" id="UP000518605">
    <property type="component" value="Unassembled WGS sequence"/>
</dbReference>
<dbReference type="InterPro" id="IPR029303">
    <property type="entry name" value="CapF_C"/>
</dbReference>
<feature type="domain" description="NAD-dependent epimerase/dehydratase" evidence="1">
    <location>
        <begin position="4"/>
        <end position="188"/>
    </location>
</feature>
<dbReference type="SUPFAM" id="SSF51182">
    <property type="entry name" value="RmlC-like cupins"/>
    <property type="match status" value="1"/>
</dbReference>
<dbReference type="Pfam" id="PF01370">
    <property type="entry name" value="Epimerase"/>
    <property type="match status" value="1"/>
</dbReference>
<dbReference type="EMBL" id="JACHXW010000020">
    <property type="protein sequence ID" value="MBB3154961.1"/>
    <property type="molecule type" value="Genomic_DNA"/>
</dbReference>
<feature type="domain" description="Capsular polysaccharide assembling protein CapF C-terminal" evidence="2">
    <location>
        <begin position="256"/>
        <end position="365"/>
    </location>
</feature>
<keyword evidence="3" id="KW-0560">Oxidoreductase</keyword>
<reference evidence="3 4" key="1">
    <citation type="submission" date="2020-08" db="EMBL/GenBank/DDBJ databases">
        <title>Genomic Encyclopedia of Type Strains, Phase III (KMG-III): the genomes of soil and plant-associated and newly described type strains.</title>
        <authorList>
            <person name="Whitman W."/>
        </authorList>
    </citation>
    <scope>NUCLEOTIDE SEQUENCE [LARGE SCALE GENOMIC DNA]</scope>
    <source>
        <strain evidence="3 4">CECT 8234</strain>
    </source>
</reference>
<evidence type="ECO:0000259" key="1">
    <source>
        <dbReference type="Pfam" id="PF01370"/>
    </source>
</evidence>
<dbReference type="InterPro" id="IPR050177">
    <property type="entry name" value="Lipid_A_modif_metabolic_enz"/>
</dbReference>
<dbReference type="RefSeq" id="WP_183569209.1">
    <property type="nucleotide sequence ID" value="NZ_CBCSLB010000002.1"/>
</dbReference>
<accession>A0A7W5GCK7</accession>
<name>A0A7W5GCK7_9BACL</name>